<dbReference type="SUPFAM" id="SSF48695">
    <property type="entry name" value="Multiheme cytochromes"/>
    <property type="match status" value="1"/>
</dbReference>
<evidence type="ECO:0000313" key="1">
    <source>
        <dbReference type="EMBL" id="KAA5543730.1"/>
    </source>
</evidence>
<sequence>MNQRNTIPLTPIVAFVCLINLIGGVSAMAQAIPSSRLEDRLSDPVYMTWVSYPLVGECVRCHVDGPGEGEIAGGKLTSFVRRQEMMYWLERDKHAIARRRIEPLKPEDREAEAIQLAEWLSEKQAQAVRAFAGQSRQLDPSKLGFDKAAIRQWFGTSNQLSRRICDKLYGVDQVDTPEGYNRFRQDCLTCHGGHQPGAGGFERDASPEQTQLGIDCLHCHQNGDRDAWALLHQRPDDWRLKPPAEKQSLGMKDLVSTSNQAALCFDCHIGNRDKHMFVTHSMYAAGHPPLPSIELQTFCDQMPQHWQTPAQLYRSLAASPDRSAYFALNYPKLTDSLPIEQNHWATRKVLIGALQAKGRQLDLLLESTAADRWADYALYDCAACHHELKSDSARQRRMLDSPGFRDAPGRPRPHEWPLPLLTVAYQVAGPERFSQAINREHQLERCFADRPFGNPDAVREQAAALRDQVDQLIAAAEARPIDGNLARRVLASLAATPAAALVTYDSARQIAWAMQSIAGELANFQPDAAALLEQVRRLGDASVTGVDASLPSGRSQFIYPDSLKADLKRRADYDPNRFVTELRNLRPLISDASADGN</sequence>
<dbReference type="Gene3D" id="1.10.1130.10">
    <property type="entry name" value="Flavocytochrome C3, Chain A"/>
    <property type="match status" value="1"/>
</dbReference>
<protein>
    <recommendedName>
        <fullName evidence="3">Cytochrome c-552/4 domain-containing protein</fullName>
    </recommendedName>
</protein>
<keyword evidence="2" id="KW-1185">Reference proteome</keyword>
<gene>
    <name evidence="1" type="ORF">FYK55_11115</name>
</gene>
<dbReference type="EMBL" id="VWOX01000005">
    <property type="protein sequence ID" value="KAA5543730.1"/>
    <property type="molecule type" value="Genomic_DNA"/>
</dbReference>
<comment type="caution">
    <text evidence="1">The sequence shown here is derived from an EMBL/GenBank/DDBJ whole genome shotgun (WGS) entry which is preliminary data.</text>
</comment>
<proteinExistence type="predicted"/>
<organism evidence="1 2">
    <name type="scientific">Roseiconus nitratireducens</name>
    <dbReference type="NCBI Taxonomy" id="2605748"/>
    <lineage>
        <taxon>Bacteria</taxon>
        <taxon>Pseudomonadati</taxon>
        <taxon>Planctomycetota</taxon>
        <taxon>Planctomycetia</taxon>
        <taxon>Pirellulales</taxon>
        <taxon>Pirellulaceae</taxon>
        <taxon>Roseiconus</taxon>
    </lineage>
</organism>
<evidence type="ECO:0008006" key="3">
    <source>
        <dbReference type="Google" id="ProtNLM"/>
    </source>
</evidence>
<dbReference type="InterPro" id="IPR036280">
    <property type="entry name" value="Multihaem_cyt_sf"/>
</dbReference>
<dbReference type="Proteomes" id="UP000324479">
    <property type="component" value="Unassembled WGS sequence"/>
</dbReference>
<name>A0A5M6DBF5_9BACT</name>
<dbReference type="RefSeq" id="WP_161604435.1">
    <property type="nucleotide sequence ID" value="NZ_VWOX01000005.1"/>
</dbReference>
<evidence type="ECO:0000313" key="2">
    <source>
        <dbReference type="Proteomes" id="UP000324479"/>
    </source>
</evidence>
<reference evidence="1 2" key="1">
    <citation type="submission" date="2019-08" db="EMBL/GenBank/DDBJ databases">
        <authorList>
            <person name="Dhanesh K."/>
            <person name="Kumar G."/>
            <person name="Sasikala C."/>
            <person name="Venkata Ramana C."/>
        </authorList>
    </citation>
    <scope>NUCLEOTIDE SEQUENCE [LARGE SCALE GENOMIC DNA]</scope>
    <source>
        <strain evidence="1 2">JC645</strain>
    </source>
</reference>
<accession>A0A5M6DBF5</accession>
<dbReference type="AlphaFoldDB" id="A0A5M6DBF5"/>